<dbReference type="EMBL" id="MGKP01000022">
    <property type="protein sequence ID" value="OGN28265.1"/>
    <property type="molecule type" value="Genomic_DNA"/>
</dbReference>
<dbReference type="SUPFAM" id="SSF52096">
    <property type="entry name" value="ClpP/crotonase"/>
    <property type="match status" value="1"/>
</dbReference>
<dbReference type="InterPro" id="IPR023562">
    <property type="entry name" value="ClpP/TepA"/>
</dbReference>
<dbReference type="Gene3D" id="3.90.226.10">
    <property type="entry name" value="2-enoyl-CoA Hydratase, Chain A, domain 1"/>
    <property type="match status" value="1"/>
</dbReference>
<dbReference type="PRINTS" id="PR00127">
    <property type="entry name" value="CLPPROTEASEP"/>
</dbReference>
<accession>A0A1F8GS76</accession>
<name>A0A1F8GS76_9BACT</name>
<dbReference type="InterPro" id="IPR029045">
    <property type="entry name" value="ClpP/crotonase-like_dom_sf"/>
</dbReference>
<evidence type="ECO:0000313" key="3">
    <source>
        <dbReference type="Proteomes" id="UP000179047"/>
    </source>
</evidence>
<dbReference type="GO" id="GO:0004176">
    <property type="term" value="F:ATP-dependent peptidase activity"/>
    <property type="evidence" value="ECO:0007669"/>
    <property type="project" value="InterPro"/>
</dbReference>
<organism evidence="2 3">
    <name type="scientific">Candidatus Yanofskybacteria bacterium RIFCSPLOWO2_01_FULL_49_25</name>
    <dbReference type="NCBI Taxonomy" id="1802701"/>
    <lineage>
        <taxon>Bacteria</taxon>
        <taxon>Candidatus Yanofskyibacteriota</taxon>
    </lineage>
</organism>
<sequence>MVKKKLRKRNVIYNLEKREIWLLGWIKQSSFLTLHKILEKLDSISHELIRFFIKSEGGERTASLNIHHALHNTLSPVETIGFGNVASGGLLVLQGGDKRFATPKCKLKLHRACVKLKTGREYNAEGLNHVSRGLMQYDSDAIYILTSRGSDSKIIIDLFKKDAVLNAPKALRFKIIDSIWRKPIRKS</sequence>
<evidence type="ECO:0000256" key="1">
    <source>
        <dbReference type="ARBA" id="ARBA00007039"/>
    </source>
</evidence>
<dbReference type="GO" id="GO:0006508">
    <property type="term" value="P:proteolysis"/>
    <property type="evidence" value="ECO:0007669"/>
    <property type="project" value="InterPro"/>
</dbReference>
<evidence type="ECO:0000313" key="2">
    <source>
        <dbReference type="EMBL" id="OGN28265.1"/>
    </source>
</evidence>
<gene>
    <name evidence="2" type="ORF">A3A33_02075</name>
</gene>
<dbReference type="AlphaFoldDB" id="A0A1F8GS76"/>
<dbReference type="Pfam" id="PF00574">
    <property type="entry name" value="CLP_protease"/>
    <property type="match status" value="1"/>
</dbReference>
<dbReference type="STRING" id="1802701.A3A33_02075"/>
<protein>
    <submittedName>
        <fullName evidence="2">Uncharacterized protein</fullName>
    </submittedName>
</protein>
<proteinExistence type="inferred from homology"/>
<dbReference type="InterPro" id="IPR001907">
    <property type="entry name" value="ClpP"/>
</dbReference>
<dbReference type="GO" id="GO:0004252">
    <property type="term" value="F:serine-type endopeptidase activity"/>
    <property type="evidence" value="ECO:0007669"/>
    <property type="project" value="InterPro"/>
</dbReference>
<dbReference type="Proteomes" id="UP000179047">
    <property type="component" value="Unassembled WGS sequence"/>
</dbReference>
<comment type="similarity">
    <text evidence="1">Belongs to the peptidase S14 family.</text>
</comment>
<reference evidence="2 3" key="1">
    <citation type="journal article" date="2016" name="Nat. Commun.">
        <title>Thousands of microbial genomes shed light on interconnected biogeochemical processes in an aquifer system.</title>
        <authorList>
            <person name="Anantharaman K."/>
            <person name="Brown C.T."/>
            <person name="Hug L.A."/>
            <person name="Sharon I."/>
            <person name="Castelle C.J."/>
            <person name="Probst A.J."/>
            <person name="Thomas B.C."/>
            <person name="Singh A."/>
            <person name="Wilkins M.J."/>
            <person name="Karaoz U."/>
            <person name="Brodie E.L."/>
            <person name="Williams K.H."/>
            <person name="Hubbard S.S."/>
            <person name="Banfield J.F."/>
        </authorList>
    </citation>
    <scope>NUCLEOTIDE SEQUENCE [LARGE SCALE GENOMIC DNA]</scope>
</reference>
<comment type="caution">
    <text evidence="2">The sequence shown here is derived from an EMBL/GenBank/DDBJ whole genome shotgun (WGS) entry which is preliminary data.</text>
</comment>